<sequence>MFTGIIEATGTIEAIEKNGTNVSYWIASPVSNELKVDQSVSHDGVCLTVEAVENNRHRVTAIEETLSKTNLLFWQKNTQVNIERCMQMNGRIDGHLVQGHVDATASCIEVEQKDGSWEYRFQVPAEFTHLIIEKGSVCLNGISLTAFDIKFNSFKVAIIPYTYAHTNIQRVKKGTVVNIEFDVIGKYLARFREVFGKPGTPGYNNAV</sequence>
<comment type="function">
    <text evidence="2">Catalyzes the dismutation of two molecules of 6,7-dimethyl-8-ribityllumazine, resulting in the formation of riboflavin and 5-amino-6-(D-ribitylamino)uracil.</text>
</comment>
<dbReference type="PANTHER" id="PTHR21098">
    <property type="entry name" value="RIBOFLAVIN SYNTHASE ALPHA CHAIN"/>
    <property type="match status" value="1"/>
</dbReference>
<comment type="pathway">
    <text evidence="3">Cofactor biosynthesis; riboflavin biosynthesis; riboflavin from 2-hydroxy-3-oxobutyl phosphate and 5-amino-6-(D-ribitylamino)uracil: step 2/2.</text>
</comment>
<dbReference type="InterPro" id="IPR023366">
    <property type="entry name" value="ATP_synth_asu-like_sf"/>
</dbReference>
<dbReference type="NCBIfam" id="TIGR00187">
    <property type="entry name" value="ribE"/>
    <property type="match status" value="1"/>
</dbReference>
<dbReference type="GO" id="GO:0004746">
    <property type="term" value="F:riboflavin synthase activity"/>
    <property type="evidence" value="ECO:0007669"/>
    <property type="project" value="UniProtKB-UniRule"/>
</dbReference>
<proteinExistence type="predicted"/>
<dbReference type="EMBL" id="FOXQ01000004">
    <property type="protein sequence ID" value="SFQ03916.1"/>
    <property type="molecule type" value="Genomic_DNA"/>
</dbReference>
<evidence type="ECO:0000256" key="7">
    <source>
        <dbReference type="ARBA" id="ARBA00022679"/>
    </source>
</evidence>
<evidence type="ECO:0000256" key="6">
    <source>
        <dbReference type="ARBA" id="ARBA00022619"/>
    </source>
</evidence>
<evidence type="ECO:0000256" key="1">
    <source>
        <dbReference type="ARBA" id="ARBA00000968"/>
    </source>
</evidence>
<evidence type="ECO:0000313" key="12">
    <source>
        <dbReference type="EMBL" id="SFQ03916.1"/>
    </source>
</evidence>
<evidence type="ECO:0000256" key="10">
    <source>
        <dbReference type="PROSITE-ProRule" id="PRU00524"/>
    </source>
</evidence>
<reference evidence="12 13" key="1">
    <citation type="submission" date="2016-10" db="EMBL/GenBank/DDBJ databases">
        <authorList>
            <person name="de Groot N.N."/>
        </authorList>
    </citation>
    <scope>NUCLEOTIDE SEQUENCE [LARGE SCALE GENOMIC DNA]</scope>
    <source>
        <strain evidence="12 13">DSM 28286</strain>
    </source>
</reference>
<keyword evidence="6" id="KW-0686">Riboflavin biosynthesis</keyword>
<dbReference type="PROSITE" id="PS51177">
    <property type="entry name" value="LUMAZINE_BIND"/>
    <property type="match status" value="2"/>
</dbReference>
<dbReference type="InterPro" id="IPR017938">
    <property type="entry name" value="Riboflavin_synthase-like_b-brl"/>
</dbReference>
<gene>
    <name evidence="12" type="ORF">SAMN05444277_104273</name>
</gene>
<feature type="repeat" description="Lumazine-binding" evidence="10">
    <location>
        <begin position="1"/>
        <end position="95"/>
    </location>
</feature>
<feature type="repeat" description="Lumazine-binding" evidence="10">
    <location>
        <begin position="96"/>
        <end position="192"/>
    </location>
</feature>
<dbReference type="OrthoDB" id="9788537at2"/>
<evidence type="ECO:0000313" key="13">
    <source>
        <dbReference type="Proteomes" id="UP000199031"/>
    </source>
</evidence>
<comment type="catalytic activity">
    <reaction evidence="1">
        <text>2 6,7-dimethyl-8-(1-D-ribityl)lumazine + H(+) = 5-amino-6-(D-ribitylamino)uracil + riboflavin</text>
        <dbReference type="Rhea" id="RHEA:20772"/>
        <dbReference type="ChEBI" id="CHEBI:15378"/>
        <dbReference type="ChEBI" id="CHEBI:15934"/>
        <dbReference type="ChEBI" id="CHEBI:57986"/>
        <dbReference type="ChEBI" id="CHEBI:58201"/>
        <dbReference type="EC" id="2.5.1.9"/>
    </reaction>
</comment>
<evidence type="ECO:0000256" key="3">
    <source>
        <dbReference type="ARBA" id="ARBA00004887"/>
    </source>
</evidence>
<dbReference type="InterPro" id="IPR001783">
    <property type="entry name" value="Lumazine-bd"/>
</dbReference>
<dbReference type="Proteomes" id="UP000199031">
    <property type="component" value="Unassembled WGS sequence"/>
</dbReference>
<feature type="domain" description="Lumazine-binding" evidence="11">
    <location>
        <begin position="1"/>
        <end position="95"/>
    </location>
</feature>
<dbReference type="PIRSF" id="PIRSF000498">
    <property type="entry name" value="Riboflavin_syn_A"/>
    <property type="match status" value="1"/>
</dbReference>
<feature type="domain" description="Lumazine-binding" evidence="11">
    <location>
        <begin position="96"/>
        <end position="192"/>
    </location>
</feature>
<evidence type="ECO:0000259" key="11">
    <source>
        <dbReference type="PROSITE" id="PS51177"/>
    </source>
</evidence>
<dbReference type="CDD" id="cd00402">
    <property type="entry name" value="Riboflavin_synthase_like"/>
    <property type="match status" value="1"/>
</dbReference>
<dbReference type="NCBIfam" id="NF006767">
    <property type="entry name" value="PRK09289.1"/>
    <property type="match status" value="1"/>
</dbReference>
<organism evidence="12 13">
    <name type="scientific">Parafilimonas terrae</name>
    <dbReference type="NCBI Taxonomy" id="1465490"/>
    <lineage>
        <taxon>Bacteria</taxon>
        <taxon>Pseudomonadati</taxon>
        <taxon>Bacteroidota</taxon>
        <taxon>Chitinophagia</taxon>
        <taxon>Chitinophagales</taxon>
        <taxon>Chitinophagaceae</taxon>
        <taxon>Parafilimonas</taxon>
    </lineage>
</organism>
<dbReference type="GO" id="GO:0009231">
    <property type="term" value="P:riboflavin biosynthetic process"/>
    <property type="evidence" value="ECO:0007669"/>
    <property type="project" value="UniProtKB-KW"/>
</dbReference>
<dbReference type="PANTHER" id="PTHR21098:SF12">
    <property type="entry name" value="RIBOFLAVIN SYNTHASE"/>
    <property type="match status" value="1"/>
</dbReference>
<keyword evidence="8" id="KW-0677">Repeat</keyword>
<dbReference type="SUPFAM" id="SSF63380">
    <property type="entry name" value="Riboflavin synthase domain-like"/>
    <property type="match status" value="2"/>
</dbReference>
<dbReference type="InterPro" id="IPR026017">
    <property type="entry name" value="Lumazine-bd_dom"/>
</dbReference>
<evidence type="ECO:0000256" key="8">
    <source>
        <dbReference type="ARBA" id="ARBA00022737"/>
    </source>
</evidence>
<dbReference type="EC" id="2.5.1.9" evidence="4 9"/>
<dbReference type="Gene3D" id="2.40.30.20">
    <property type="match status" value="2"/>
</dbReference>
<accession>A0A1I5VAC8</accession>
<keyword evidence="7" id="KW-0808">Transferase</keyword>
<name>A0A1I5VAC8_9BACT</name>
<protein>
    <recommendedName>
        <fullName evidence="5 9">Riboflavin synthase</fullName>
        <ecNumber evidence="4 9">2.5.1.9</ecNumber>
    </recommendedName>
</protein>
<dbReference type="FunFam" id="2.40.30.20:FF:000004">
    <property type="entry name" value="Riboflavin synthase, alpha subunit"/>
    <property type="match status" value="1"/>
</dbReference>
<dbReference type="Pfam" id="PF00677">
    <property type="entry name" value="Lum_binding"/>
    <property type="match status" value="2"/>
</dbReference>
<evidence type="ECO:0000256" key="9">
    <source>
        <dbReference type="NCBIfam" id="TIGR00187"/>
    </source>
</evidence>
<dbReference type="STRING" id="1465490.SAMN05444277_104273"/>
<evidence type="ECO:0000256" key="5">
    <source>
        <dbReference type="ARBA" id="ARBA00013950"/>
    </source>
</evidence>
<dbReference type="AlphaFoldDB" id="A0A1I5VAC8"/>
<evidence type="ECO:0000256" key="2">
    <source>
        <dbReference type="ARBA" id="ARBA00002803"/>
    </source>
</evidence>
<evidence type="ECO:0000256" key="4">
    <source>
        <dbReference type="ARBA" id="ARBA00012827"/>
    </source>
</evidence>
<keyword evidence="13" id="KW-1185">Reference proteome</keyword>
<dbReference type="RefSeq" id="WP_090657605.1">
    <property type="nucleotide sequence ID" value="NZ_FOXQ01000004.1"/>
</dbReference>